<keyword evidence="3" id="KW-1185">Reference proteome</keyword>
<gene>
    <name evidence="2" type="ORF">QBC33DRAFT_513005</name>
</gene>
<dbReference type="Proteomes" id="UP001244011">
    <property type="component" value="Unassembled WGS sequence"/>
</dbReference>
<protein>
    <submittedName>
        <fullName evidence="2">Uncharacterized protein</fullName>
    </submittedName>
</protein>
<dbReference type="AlphaFoldDB" id="A0AAJ0C689"/>
<accession>A0AAJ0C689</accession>
<dbReference type="RefSeq" id="XP_060285705.1">
    <property type="nucleotide sequence ID" value="XM_060425950.1"/>
</dbReference>
<feature type="signal peptide" evidence="1">
    <location>
        <begin position="1"/>
        <end position="24"/>
    </location>
</feature>
<keyword evidence="1" id="KW-0732">Signal</keyword>
<proteinExistence type="predicted"/>
<evidence type="ECO:0000313" key="2">
    <source>
        <dbReference type="EMBL" id="KAK1769492.1"/>
    </source>
</evidence>
<feature type="chain" id="PRO_5042561944" evidence="1">
    <location>
        <begin position="25"/>
        <end position="420"/>
    </location>
</feature>
<organism evidence="2 3">
    <name type="scientific">Phialemonium atrogriseum</name>
    <dbReference type="NCBI Taxonomy" id="1093897"/>
    <lineage>
        <taxon>Eukaryota</taxon>
        <taxon>Fungi</taxon>
        <taxon>Dikarya</taxon>
        <taxon>Ascomycota</taxon>
        <taxon>Pezizomycotina</taxon>
        <taxon>Sordariomycetes</taxon>
        <taxon>Sordariomycetidae</taxon>
        <taxon>Cephalothecales</taxon>
        <taxon>Cephalothecaceae</taxon>
        <taxon>Phialemonium</taxon>
    </lineage>
</organism>
<evidence type="ECO:0000256" key="1">
    <source>
        <dbReference type="SAM" id="SignalP"/>
    </source>
</evidence>
<dbReference type="GeneID" id="85309137"/>
<evidence type="ECO:0000313" key="3">
    <source>
        <dbReference type="Proteomes" id="UP001244011"/>
    </source>
</evidence>
<sequence length="420" mass="46483">MPLSLFAYLGSLACLGVLGSSAMAAKNSNAQLHLHTYILSSFWEIGGCLNLIKRLLYRGHFALLLKRDVKPRVGARWEKGKRNEEAHGVEQMHCEEGILAWNKQSACKAGEWWIGPRRVMEELWAWKEHGGKCFPPLVDAAFGCWLPPKSSEDGGVSEGARRREPAATTQVVGLMGQVGSGFHPDLRNDIIRKNDQKGAHLHFDALVSDWVIFLATRAKPQSYVACTPLHTTLKTLVIPLNPVTRPTLLLEVQAASTPSPVRFLEWVTCSTATSNQPLTMNSNVMGKTVAKSGEKAGGFLFRGGQSDGCLRSYAWSWTDLDDFIKLCAVYSDETGQEWKRILLLDFGCRVLLRQVLEAPRYQGSQSMSRYEGRGVHALAPNSDRGVQGACSYPAEQMHMNVDEEADASEAQSAFNIHIRL</sequence>
<comment type="caution">
    <text evidence="2">The sequence shown here is derived from an EMBL/GenBank/DDBJ whole genome shotgun (WGS) entry which is preliminary data.</text>
</comment>
<dbReference type="EMBL" id="MU839002">
    <property type="protein sequence ID" value="KAK1769492.1"/>
    <property type="molecule type" value="Genomic_DNA"/>
</dbReference>
<reference evidence="2" key="1">
    <citation type="submission" date="2023-06" db="EMBL/GenBank/DDBJ databases">
        <title>Genome-scale phylogeny and comparative genomics of the fungal order Sordariales.</title>
        <authorList>
            <consortium name="Lawrence Berkeley National Laboratory"/>
            <person name="Hensen N."/>
            <person name="Bonometti L."/>
            <person name="Westerberg I."/>
            <person name="Brannstrom I.O."/>
            <person name="Guillou S."/>
            <person name="Cros-Aarteil S."/>
            <person name="Calhoun S."/>
            <person name="Haridas S."/>
            <person name="Kuo A."/>
            <person name="Mondo S."/>
            <person name="Pangilinan J."/>
            <person name="Riley R."/>
            <person name="Labutti K."/>
            <person name="Andreopoulos B."/>
            <person name="Lipzen A."/>
            <person name="Chen C."/>
            <person name="Yanf M."/>
            <person name="Daum C."/>
            <person name="Ng V."/>
            <person name="Clum A."/>
            <person name="Steindorff A."/>
            <person name="Ohm R."/>
            <person name="Martin F."/>
            <person name="Silar P."/>
            <person name="Natvig D."/>
            <person name="Lalanne C."/>
            <person name="Gautier V."/>
            <person name="Ament-Velasquez S.L."/>
            <person name="Kruys A."/>
            <person name="Hutchinson M.I."/>
            <person name="Powell A.J."/>
            <person name="Barry K."/>
            <person name="Miller A.N."/>
            <person name="Grigoriev I.V."/>
            <person name="Debuchy R."/>
            <person name="Gladieux P."/>
            <person name="Thoren M.H."/>
            <person name="Johannesson H."/>
        </authorList>
    </citation>
    <scope>NUCLEOTIDE SEQUENCE</scope>
    <source>
        <strain evidence="2">8032-3</strain>
    </source>
</reference>
<name>A0AAJ0C689_9PEZI</name>